<name>A0ABT2SWM4_9FIRM</name>
<proteinExistence type="predicted"/>
<sequence length="418" mass="48493">MIPYFQSYNDFINHLNSHYISYRRLFDFSLLNDDFQSAFFKMIWLDVDNTFDILRPLYSNTGRPTKNQIQFLRSFILMAHFKYFSIKKWVKRLKKHNALAIICGFDPLDVPSFSSHYDFIHRLFLKKKYSRNDFVCENRPYKNIDTKSKPKNGSKLENFNMSATDEPLYIFTDNSNPVNELEEKILLQLFNVLAVNFSFNHHLIENHIIISGDGTCLHTHASKYGTKIDDSHRCYSDLDANIGWDSDLNTFYYGYTAYSISTINHKYNINLPMFLSIASASQHDAITSMTALAQLCAVNNLISFDHYCLDCASDNVATHKLCYSLGILPVIDINKRSSNKNLYLPYKDISKNGRPICAAGFECIRDGFEKARNRHKFRCPFAFKKDNSCPLKDKCTKSKYGCVFQIKVENDLRLFGVI</sequence>
<evidence type="ECO:0000313" key="3">
    <source>
        <dbReference type="Proteomes" id="UP001208364"/>
    </source>
</evidence>
<gene>
    <name evidence="2" type="ORF">OCV55_09880</name>
</gene>
<comment type="caution">
    <text evidence="2">The sequence shown here is derived from an EMBL/GenBank/DDBJ whole genome shotgun (WGS) entry which is preliminary data.</text>
</comment>
<accession>A0ABT2SWM4</accession>
<protein>
    <recommendedName>
        <fullName evidence="1">Transposase InsH N-terminal domain-containing protein</fullName>
    </recommendedName>
</protein>
<organism evidence="2 3">
    <name type="scientific">[Clostridium] ammoniilyticum</name>
    <dbReference type="NCBI Taxonomy" id="2981784"/>
    <lineage>
        <taxon>Bacteria</taxon>
        <taxon>Bacillati</taxon>
        <taxon>Bacillota</taxon>
        <taxon>Erysipelotrichia</taxon>
        <taxon>Erysipelotrichales</taxon>
        <taxon>Coprobacillaceae</taxon>
        <taxon>Faecalibacillus</taxon>
    </lineage>
</organism>
<reference evidence="2 3" key="1">
    <citation type="journal article" date="2021" name="ISME Commun">
        <title>Automated analysis of genomic sequences facilitates high-throughput and comprehensive description of bacteria.</title>
        <authorList>
            <person name="Hitch T.C.A."/>
        </authorList>
    </citation>
    <scope>NUCLEOTIDE SEQUENCE [LARGE SCALE GENOMIC DNA]</scope>
    <source>
        <strain evidence="2 3">H4_15</strain>
    </source>
</reference>
<evidence type="ECO:0000259" key="1">
    <source>
        <dbReference type="Pfam" id="PF05598"/>
    </source>
</evidence>
<keyword evidence="3" id="KW-1185">Reference proteome</keyword>
<feature type="domain" description="Transposase InsH N-terminal" evidence="1">
    <location>
        <begin position="46"/>
        <end position="122"/>
    </location>
</feature>
<evidence type="ECO:0000313" key="2">
    <source>
        <dbReference type="EMBL" id="MCU6738975.1"/>
    </source>
</evidence>
<dbReference type="Proteomes" id="UP001208364">
    <property type="component" value="Unassembled WGS sequence"/>
</dbReference>
<dbReference type="RefSeq" id="WP_147580509.1">
    <property type="nucleotide sequence ID" value="NZ_JAOQJR010000010.1"/>
</dbReference>
<dbReference type="Pfam" id="PF05598">
    <property type="entry name" value="DUF772"/>
    <property type="match status" value="1"/>
</dbReference>
<dbReference type="EMBL" id="JAOQJR010000010">
    <property type="protein sequence ID" value="MCU6738975.1"/>
    <property type="molecule type" value="Genomic_DNA"/>
</dbReference>
<dbReference type="InterPro" id="IPR008490">
    <property type="entry name" value="Transposase_InsH_N"/>
</dbReference>